<dbReference type="PANTHER" id="PTHR18934:SF269">
    <property type="entry name" value="SPLICING FACTOR ATP-DEPENDENT RNA HELICASE, PUTATIVE-RELATED"/>
    <property type="match status" value="1"/>
</dbReference>
<gene>
    <name evidence="1" type="ORF">STCU_03429</name>
</gene>
<dbReference type="SUPFAM" id="SSF52540">
    <property type="entry name" value="P-loop containing nucleoside triphosphate hydrolases"/>
    <property type="match status" value="1"/>
</dbReference>
<proteinExistence type="predicted"/>
<dbReference type="PANTHER" id="PTHR18934">
    <property type="entry name" value="ATP-DEPENDENT RNA HELICASE"/>
    <property type="match status" value="1"/>
</dbReference>
<evidence type="ECO:0008006" key="3">
    <source>
        <dbReference type="Google" id="ProtNLM"/>
    </source>
</evidence>
<dbReference type="AlphaFoldDB" id="S9VWQ4"/>
<dbReference type="Proteomes" id="UP000015354">
    <property type="component" value="Unassembled WGS sequence"/>
</dbReference>
<dbReference type="Gene3D" id="3.40.50.300">
    <property type="entry name" value="P-loop containing nucleotide triphosphate hydrolases"/>
    <property type="match status" value="1"/>
</dbReference>
<accession>S9VWQ4</accession>
<dbReference type="GO" id="GO:0004386">
    <property type="term" value="F:helicase activity"/>
    <property type="evidence" value="ECO:0007669"/>
    <property type="project" value="TreeGrafter"/>
</dbReference>
<dbReference type="EMBL" id="ATMH01003429">
    <property type="protein sequence ID" value="EPY31491.1"/>
    <property type="molecule type" value="Genomic_DNA"/>
</dbReference>
<dbReference type="GO" id="GO:0003723">
    <property type="term" value="F:RNA binding"/>
    <property type="evidence" value="ECO:0007669"/>
    <property type="project" value="TreeGrafter"/>
</dbReference>
<dbReference type="OrthoDB" id="10253254at2759"/>
<name>S9VWQ4_9TRYP</name>
<feature type="non-terminal residue" evidence="1">
    <location>
        <position position="223"/>
    </location>
</feature>
<dbReference type="InterPro" id="IPR027417">
    <property type="entry name" value="P-loop_NTPase"/>
</dbReference>
<protein>
    <recommendedName>
        <fullName evidence="3">Pre-mRNA-splicing factor ATP-dependent RNA helicase DHX16</fullName>
    </recommendedName>
</protein>
<organism evidence="1 2">
    <name type="scientific">Strigomonas culicis</name>
    <dbReference type="NCBI Taxonomy" id="28005"/>
    <lineage>
        <taxon>Eukaryota</taxon>
        <taxon>Discoba</taxon>
        <taxon>Euglenozoa</taxon>
        <taxon>Kinetoplastea</taxon>
        <taxon>Metakinetoplastina</taxon>
        <taxon>Trypanosomatida</taxon>
        <taxon>Trypanosomatidae</taxon>
        <taxon>Strigomonadinae</taxon>
        <taxon>Strigomonas</taxon>
    </lineage>
</organism>
<sequence length="223" mass="25473">MDKDALRKAQAASRTAFLKKEGERRRKVAANVMDDKLKEIESGLVPTSVVEADYLLQRSEEVRAADGLLQASRRRQALISTGTALPDRDEVELVHRTHERLMDESAHAPLQQDAAPHRMASDDASHRFVDLREEEVRERIARHDYVAEKTMDEIEQEKVLALQNYNDQLQAQRRSLPIYEVREALLQTIRENQVTVVVGETGCGKTTQLLQYLYEEGFHLPQG</sequence>
<evidence type="ECO:0000313" key="1">
    <source>
        <dbReference type="EMBL" id="EPY31491.1"/>
    </source>
</evidence>
<evidence type="ECO:0000313" key="2">
    <source>
        <dbReference type="Proteomes" id="UP000015354"/>
    </source>
</evidence>
<comment type="caution">
    <text evidence="1">The sequence shown here is derived from an EMBL/GenBank/DDBJ whole genome shotgun (WGS) entry which is preliminary data.</text>
</comment>
<keyword evidence="2" id="KW-1185">Reference proteome</keyword>
<reference evidence="1 2" key="1">
    <citation type="journal article" date="2013" name="PLoS ONE">
        <title>Predicting the Proteins of Angomonas deanei, Strigomonas culicis and Their Respective Endosymbionts Reveals New Aspects of the Trypanosomatidae Family.</title>
        <authorList>
            <person name="Motta M.C."/>
            <person name="Martins A.C."/>
            <person name="de Souza S.S."/>
            <person name="Catta-Preta C.M."/>
            <person name="Silva R."/>
            <person name="Klein C.C."/>
            <person name="de Almeida L.G."/>
            <person name="de Lima Cunha O."/>
            <person name="Ciapina L.P."/>
            <person name="Brocchi M."/>
            <person name="Colabardini A.C."/>
            <person name="de Araujo Lima B."/>
            <person name="Machado C.R."/>
            <person name="de Almeida Soares C.M."/>
            <person name="Probst C.M."/>
            <person name="de Menezes C.B."/>
            <person name="Thompson C.E."/>
            <person name="Bartholomeu D.C."/>
            <person name="Gradia D.F."/>
            <person name="Pavoni D.P."/>
            <person name="Grisard E.C."/>
            <person name="Fantinatti-Garboggini F."/>
            <person name="Marchini F.K."/>
            <person name="Rodrigues-Luiz G.F."/>
            <person name="Wagner G."/>
            <person name="Goldman G.H."/>
            <person name="Fietto J.L."/>
            <person name="Elias M.C."/>
            <person name="Goldman M.H."/>
            <person name="Sagot M.F."/>
            <person name="Pereira M."/>
            <person name="Stoco P.H."/>
            <person name="de Mendonca-Neto R.P."/>
            <person name="Teixeira S.M."/>
            <person name="Maciel T.E."/>
            <person name="de Oliveira Mendes T.A."/>
            <person name="Urmenyi T.P."/>
            <person name="de Souza W."/>
            <person name="Schenkman S."/>
            <person name="de Vasconcelos A.T."/>
        </authorList>
    </citation>
    <scope>NUCLEOTIDE SEQUENCE [LARGE SCALE GENOMIC DNA]</scope>
</reference>